<dbReference type="Proteomes" id="UP001150581">
    <property type="component" value="Unassembled WGS sequence"/>
</dbReference>
<sequence>MEDTYNTHRVKDNCRFDFGSGDDDLEAMEREFLSSKTKPAAKVIRRSQAPEIVETVHKKAPASDIGAPAKPAEPVIEPTQHAENNGLEPTGDMFGFAQRMNDAIKEFEVKERLTERDSVSKARTNEERPREAPKKLSLFAQRRLAKQSQNGGTAATDRTVYTTPGASANNHNFAATFMPKLMAPVPEHSVVDPVMAPQLKPRENGFPEISTDVATSENPRSEGSANETLPRHTQAADKQGSAYWAGMRDQVSQENEDRLRNMSAEEILEAQSEVQSMLSSDLIQRLLQRKQKQAGQGAPRSAPGLDNGKHGSGSTESESEIIAEPEENDKHAKLPKQVRFAEPGSSMDVPVTGDPKSTLPPPPPPAEWVDETGTEITSVSKSRGAGTIDVDNNETGTDSEFYTDMKRKYFPSEMVEEAKLAWILGHNQARSPMEHAVLKNRNKDAKDAVAMAGNDNDEPHDQEDLLARPISHVRFAFDGQIMTEEQSEIPTQAGLHHHGEDPDKPGYTIPELLHLSRSTVPAQRSVSISSLGCILHKINVGAWEVAQSVEVYLGLIDWQAELYFAHGIADSNKTCRAEATVALWTWVVEMSKYKSLVRLATGGDVETQGAAIPGSEINMLPQPVVAQGVLVNRTFKAFSAILTPAFMDNVYEMVGSSLMPDQQLTLLAECIKYLMDMSDDFGERIRGHGKLSILLQNKYPYLMNK</sequence>
<organism evidence="1 2">
    <name type="scientific">Kickxella alabastrina</name>
    <dbReference type="NCBI Taxonomy" id="61397"/>
    <lineage>
        <taxon>Eukaryota</taxon>
        <taxon>Fungi</taxon>
        <taxon>Fungi incertae sedis</taxon>
        <taxon>Zoopagomycota</taxon>
        <taxon>Kickxellomycotina</taxon>
        <taxon>Kickxellomycetes</taxon>
        <taxon>Kickxellales</taxon>
        <taxon>Kickxellaceae</taxon>
        <taxon>Kickxella</taxon>
    </lineage>
</organism>
<dbReference type="EMBL" id="JANBPG010000308">
    <property type="protein sequence ID" value="KAJ1897693.1"/>
    <property type="molecule type" value="Genomic_DNA"/>
</dbReference>
<keyword evidence="2" id="KW-1185">Reference proteome</keyword>
<accession>A0ACC1INW5</accession>
<evidence type="ECO:0000313" key="2">
    <source>
        <dbReference type="Proteomes" id="UP001150581"/>
    </source>
</evidence>
<protein>
    <submittedName>
        <fullName evidence="1">Uncharacterized protein</fullName>
    </submittedName>
</protein>
<proteinExistence type="predicted"/>
<gene>
    <name evidence="1" type="ORF">LPJ66_003213</name>
</gene>
<comment type="caution">
    <text evidence="1">The sequence shown here is derived from an EMBL/GenBank/DDBJ whole genome shotgun (WGS) entry which is preliminary data.</text>
</comment>
<evidence type="ECO:0000313" key="1">
    <source>
        <dbReference type="EMBL" id="KAJ1897693.1"/>
    </source>
</evidence>
<reference evidence="1" key="1">
    <citation type="submission" date="2022-07" db="EMBL/GenBank/DDBJ databases">
        <title>Phylogenomic reconstructions and comparative analyses of Kickxellomycotina fungi.</title>
        <authorList>
            <person name="Reynolds N.K."/>
            <person name="Stajich J.E."/>
            <person name="Barry K."/>
            <person name="Grigoriev I.V."/>
            <person name="Crous P."/>
            <person name="Smith M.E."/>
        </authorList>
    </citation>
    <scope>NUCLEOTIDE SEQUENCE</scope>
    <source>
        <strain evidence="1">Benny 63K</strain>
    </source>
</reference>
<name>A0ACC1INW5_9FUNG</name>